<dbReference type="AlphaFoldDB" id="A0A919JB08"/>
<feature type="transmembrane region" description="Helical" evidence="1">
    <location>
        <begin position="125"/>
        <end position="148"/>
    </location>
</feature>
<comment type="caution">
    <text evidence="2">The sequence shown here is derived from an EMBL/GenBank/DDBJ whole genome shotgun (WGS) entry which is preliminary data.</text>
</comment>
<dbReference type="EMBL" id="BOMQ01000016">
    <property type="protein sequence ID" value="GIE47669.1"/>
    <property type="molecule type" value="Genomic_DNA"/>
</dbReference>
<protein>
    <submittedName>
        <fullName evidence="2">Uncharacterized protein</fullName>
    </submittedName>
</protein>
<keyword evidence="1" id="KW-1133">Transmembrane helix</keyword>
<evidence type="ECO:0000256" key="1">
    <source>
        <dbReference type="SAM" id="Phobius"/>
    </source>
</evidence>
<name>A0A919JB08_9ACTN</name>
<accession>A0A919JB08</accession>
<keyword evidence="1" id="KW-0472">Membrane</keyword>
<dbReference type="Proteomes" id="UP000647172">
    <property type="component" value="Unassembled WGS sequence"/>
</dbReference>
<sequence length="168" mass="17311">MDSGQRDGSEPGTAAMLYAGAVAGVLLRGTTWVLSGLTVGPLLGVMDTLAGGWSDRRETLFVQATVTVLAVLAAVLGGLGLQTEPARYRLPVRLLAALFILDALAYLAPLVLAAGWPVVELTTAAWALFAVTVVGNLALAGLALLIIVRSRRVRAAEAPVAPKVITLG</sequence>
<feature type="transmembrane region" description="Helical" evidence="1">
    <location>
        <begin position="94"/>
        <end position="119"/>
    </location>
</feature>
<keyword evidence="3" id="KW-1185">Reference proteome</keyword>
<evidence type="ECO:0000313" key="2">
    <source>
        <dbReference type="EMBL" id="GIE47669.1"/>
    </source>
</evidence>
<feature type="transmembrane region" description="Helical" evidence="1">
    <location>
        <begin position="15"/>
        <end position="40"/>
    </location>
</feature>
<gene>
    <name evidence="2" type="ORF">Ani05nite_12030</name>
</gene>
<feature type="transmembrane region" description="Helical" evidence="1">
    <location>
        <begin position="60"/>
        <end position="82"/>
    </location>
</feature>
<reference evidence="2" key="1">
    <citation type="submission" date="2021-01" db="EMBL/GenBank/DDBJ databases">
        <title>Whole genome shotgun sequence of Actinoplanes nipponensis NBRC 14063.</title>
        <authorList>
            <person name="Komaki H."/>
            <person name="Tamura T."/>
        </authorList>
    </citation>
    <scope>NUCLEOTIDE SEQUENCE</scope>
    <source>
        <strain evidence="2">NBRC 14063</strain>
    </source>
</reference>
<evidence type="ECO:0000313" key="3">
    <source>
        <dbReference type="Proteomes" id="UP000647172"/>
    </source>
</evidence>
<dbReference type="RefSeq" id="WP_203765852.1">
    <property type="nucleotide sequence ID" value="NZ_BAAAYJ010000065.1"/>
</dbReference>
<proteinExistence type="predicted"/>
<keyword evidence="1" id="KW-0812">Transmembrane</keyword>
<organism evidence="2 3">
    <name type="scientific">Actinoplanes nipponensis</name>
    <dbReference type="NCBI Taxonomy" id="135950"/>
    <lineage>
        <taxon>Bacteria</taxon>
        <taxon>Bacillati</taxon>
        <taxon>Actinomycetota</taxon>
        <taxon>Actinomycetes</taxon>
        <taxon>Micromonosporales</taxon>
        <taxon>Micromonosporaceae</taxon>
        <taxon>Actinoplanes</taxon>
    </lineage>
</organism>